<proteinExistence type="predicted"/>
<organism evidence="1 2">
    <name type="scientific">Zopfia rhizophila CBS 207.26</name>
    <dbReference type="NCBI Taxonomy" id="1314779"/>
    <lineage>
        <taxon>Eukaryota</taxon>
        <taxon>Fungi</taxon>
        <taxon>Dikarya</taxon>
        <taxon>Ascomycota</taxon>
        <taxon>Pezizomycotina</taxon>
        <taxon>Dothideomycetes</taxon>
        <taxon>Dothideomycetes incertae sedis</taxon>
        <taxon>Zopfiaceae</taxon>
        <taxon>Zopfia</taxon>
    </lineage>
</organism>
<reference evidence="1" key="1">
    <citation type="journal article" date="2020" name="Stud. Mycol.">
        <title>101 Dothideomycetes genomes: a test case for predicting lifestyles and emergence of pathogens.</title>
        <authorList>
            <person name="Haridas S."/>
            <person name="Albert R."/>
            <person name="Binder M."/>
            <person name="Bloem J."/>
            <person name="Labutti K."/>
            <person name="Salamov A."/>
            <person name="Andreopoulos B."/>
            <person name="Baker S."/>
            <person name="Barry K."/>
            <person name="Bills G."/>
            <person name="Bluhm B."/>
            <person name="Cannon C."/>
            <person name="Castanera R."/>
            <person name="Culley D."/>
            <person name="Daum C."/>
            <person name="Ezra D."/>
            <person name="Gonzalez J."/>
            <person name="Henrissat B."/>
            <person name="Kuo A."/>
            <person name="Liang C."/>
            <person name="Lipzen A."/>
            <person name="Lutzoni F."/>
            <person name="Magnuson J."/>
            <person name="Mondo S."/>
            <person name="Nolan M."/>
            <person name="Ohm R."/>
            <person name="Pangilinan J."/>
            <person name="Park H.-J."/>
            <person name="Ramirez L."/>
            <person name="Alfaro M."/>
            <person name="Sun H."/>
            <person name="Tritt A."/>
            <person name="Yoshinaga Y."/>
            <person name="Zwiers L.-H."/>
            <person name="Turgeon B."/>
            <person name="Goodwin S."/>
            <person name="Spatafora J."/>
            <person name="Crous P."/>
            <person name="Grigoriev I."/>
        </authorList>
    </citation>
    <scope>NUCLEOTIDE SEQUENCE</scope>
    <source>
        <strain evidence="1">CBS 207.26</strain>
    </source>
</reference>
<keyword evidence="2" id="KW-1185">Reference proteome</keyword>
<accession>A0A6A6DX87</accession>
<evidence type="ECO:0000313" key="1">
    <source>
        <dbReference type="EMBL" id="KAF2183633.1"/>
    </source>
</evidence>
<protein>
    <submittedName>
        <fullName evidence="1">Uncharacterized protein</fullName>
    </submittedName>
</protein>
<dbReference type="EMBL" id="ML994641">
    <property type="protein sequence ID" value="KAF2183633.1"/>
    <property type="molecule type" value="Genomic_DNA"/>
</dbReference>
<gene>
    <name evidence="1" type="ORF">K469DRAFT_689778</name>
</gene>
<dbReference type="AlphaFoldDB" id="A0A6A6DX87"/>
<evidence type="ECO:0000313" key="2">
    <source>
        <dbReference type="Proteomes" id="UP000800200"/>
    </source>
</evidence>
<name>A0A6A6DX87_9PEZI</name>
<sequence>MATDRGESRDLETESDWDDNEVLDDKYVKQKHGSQGYWAPDYAPKSKDWYAENVNGSGSQMSKAVIKKGCSNEVYGDLFQAIKTSAGKGPTFRRFNHNTPEYKAAATSAPSPIKPREEIILGMSQLSLN</sequence>
<dbReference type="Proteomes" id="UP000800200">
    <property type="component" value="Unassembled WGS sequence"/>
</dbReference>